<gene>
    <name evidence="2" type="ORF">KHU32_12345</name>
</gene>
<dbReference type="PANTHER" id="PTHR43884:SF12">
    <property type="entry name" value="ISOVALERYL-COA DEHYDROGENASE, MITOCHONDRIAL-RELATED"/>
    <property type="match status" value="1"/>
</dbReference>
<name>A0ABS5QFL6_9PROT</name>
<dbReference type="Pfam" id="PF02771">
    <property type="entry name" value="Acyl-CoA_dh_N"/>
    <property type="match status" value="1"/>
</dbReference>
<evidence type="ECO:0000259" key="1">
    <source>
        <dbReference type="Pfam" id="PF02771"/>
    </source>
</evidence>
<dbReference type="InterPro" id="IPR009100">
    <property type="entry name" value="AcylCoA_DH/oxidase_NM_dom_sf"/>
</dbReference>
<dbReference type="Proteomes" id="UP000766336">
    <property type="component" value="Unassembled WGS sequence"/>
</dbReference>
<evidence type="ECO:0000313" key="2">
    <source>
        <dbReference type="EMBL" id="MBS7811730.1"/>
    </source>
</evidence>
<comment type="caution">
    <text evidence="2">The sequence shown here is derived from an EMBL/GenBank/DDBJ whole genome shotgun (WGS) entry which is preliminary data.</text>
</comment>
<reference evidence="2 3" key="1">
    <citation type="submission" date="2021-05" db="EMBL/GenBank/DDBJ databases">
        <title>Roseococcus sp. XZZS9, whole genome shotgun sequencing project.</title>
        <authorList>
            <person name="Zhao G."/>
            <person name="Shen L."/>
        </authorList>
    </citation>
    <scope>NUCLEOTIDE SEQUENCE [LARGE SCALE GENOMIC DNA]</scope>
    <source>
        <strain evidence="2 3">XZZS9</strain>
    </source>
</reference>
<dbReference type="Gene3D" id="1.20.140.10">
    <property type="entry name" value="Butyryl-CoA Dehydrogenase, subunit A, domain 3"/>
    <property type="match status" value="1"/>
</dbReference>
<sequence>MNLEPDISGAARAAADHADAVDREGRFPAEAVAALRESLSLGLMIPRELGGGGGSLADATRDCFAIGRGCASAGMVLAMHHIQVACLMAHGGDTPWQRDFLVRVAKEQLLLGSVTSEEAIGGNIRRSFCAPEPSGKGRVKLVKRATNISYGAHADALLLTARRDGEAAEADQLLWVLGPGDFALERTGGWDTMGMRGTRSEAFLVTAEARTDQALPTGFGSIASETMTPVTHIVWAGVWLGIAADALDRTRSASRAKARQRGMASVATGRLSQAAERLIGAEAMVASALRKYGEPGGQASREISAVEINALKTAVSEATLEAVGHCMIASGLAGYRTTGPASLSRHLRDLWSGPLMIQNDKVREGTGAMLVASPPKLGVFL</sequence>
<evidence type="ECO:0000313" key="3">
    <source>
        <dbReference type="Proteomes" id="UP000766336"/>
    </source>
</evidence>
<dbReference type="EMBL" id="JAHCDA010000002">
    <property type="protein sequence ID" value="MBS7811730.1"/>
    <property type="molecule type" value="Genomic_DNA"/>
</dbReference>
<dbReference type="PANTHER" id="PTHR43884">
    <property type="entry name" value="ACYL-COA DEHYDROGENASE"/>
    <property type="match status" value="1"/>
</dbReference>
<dbReference type="Gene3D" id="1.10.540.10">
    <property type="entry name" value="Acyl-CoA dehydrogenase/oxidase, N-terminal domain"/>
    <property type="match status" value="1"/>
</dbReference>
<dbReference type="InterPro" id="IPR036250">
    <property type="entry name" value="AcylCo_DH-like_C"/>
</dbReference>
<dbReference type="SUPFAM" id="SSF56645">
    <property type="entry name" value="Acyl-CoA dehydrogenase NM domain-like"/>
    <property type="match status" value="1"/>
</dbReference>
<accession>A0ABS5QFL6</accession>
<dbReference type="SUPFAM" id="SSF47203">
    <property type="entry name" value="Acyl-CoA dehydrogenase C-terminal domain-like"/>
    <property type="match status" value="1"/>
</dbReference>
<feature type="domain" description="Acyl-CoA dehydrogenase/oxidase N-terminal" evidence="1">
    <location>
        <begin position="11"/>
        <end position="106"/>
    </location>
</feature>
<organism evidence="2 3">
    <name type="scientific">Roseococcus pinisoli</name>
    <dbReference type="NCBI Taxonomy" id="2835040"/>
    <lineage>
        <taxon>Bacteria</taxon>
        <taxon>Pseudomonadati</taxon>
        <taxon>Pseudomonadota</taxon>
        <taxon>Alphaproteobacteria</taxon>
        <taxon>Acetobacterales</taxon>
        <taxon>Roseomonadaceae</taxon>
        <taxon>Roseococcus</taxon>
    </lineage>
</organism>
<dbReference type="InterPro" id="IPR046373">
    <property type="entry name" value="Acyl-CoA_Oxase/DH_mid-dom_sf"/>
</dbReference>
<proteinExistence type="predicted"/>
<dbReference type="InterPro" id="IPR013786">
    <property type="entry name" value="AcylCoA_DH/ox_N"/>
</dbReference>
<keyword evidence="3" id="KW-1185">Reference proteome</keyword>
<dbReference type="InterPro" id="IPR037069">
    <property type="entry name" value="AcylCoA_DH/ox_N_sf"/>
</dbReference>
<protein>
    <submittedName>
        <fullName evidence="2">Acyl-CoA/acyl-ACP dehydrogenase</fullName>
    </submittedName>
</protein>
<dbReference type="RefSeq" id="WP_213670386.1">
    <property type="nucleotide sequence ID" value="NZ_JAHCDA010000002.1"/>
</dbReference>
<dbReference type="Gene3D" id="2.40.110.10">
    <property type="entry name" value="Butyryl-CoA Dehydrogenase, subunit A, domain 2"/>
    <property type="match status" value="1"/>
</dbReference>
<dbReference type="PIRSF" id="PIRSF016578">
    <property type="entry name" value="HsaA"/>
    <property type="match status" value="1"/>
</dbReference>